<reference evidence="11" key="2">
    <citation type="submission" date="2007-04" db="EMBL/GenBank/DDBJ databases">
        <title>Complete genome sequence of the nitrogen-fixing bacterium Azorhizobium caulinodans ORS571.</title>
        <authorList>
            <person name="Lee K.B."/>
            <person name="Backer P.D."/>
            <person name="Aono T."/>
            <person name="Liu C.T."/>
            <person name="Suzuki S."/>
            <person name="Suzuki T."/>
            <person name="Kaneko T."/>
            <person name="Yamada M."/>
            <person name="Tabata S."/>
            <person name="Kupfer D.M."/>
            <person name="Najar F.Z."/>
            <person name="Wiley G.B."/>
            <person name="Roe B."/>
            <person name="Binnewies T."/>
            <person name="Ussery D."/>
            <person name="Vereecke D."/>
            <person name="Gevers D."/>
            <person name="Holsters M."/>
            <person name="Oyaizu H."/>
        </authorList>
    </citation>
    <scope>NUCLEOTIDE SEQUENCE [LARGE SCALE GENOMIC DNA]</scope>
    <source>
        <strain evidence="11">ATCC 43989 / DSM 5975 / JCM 20966 / LMG 6465 / NBRC 14845 / NCIMB 13405 / ORS 571</strain>
    </source>
</reference>
<evidence type="ECO:0000259" key="9">
    <source>
        <dbReference type="PROSITE" id="PS50893"/>
    </source>
</evidence>
<evidence type="ECO:0000256" key="6">
    <source>
        <dbReference type="ARBA" id="ARBA00022840"/>
    </source>
</evidence>
<dbReference type="GO" id="GO:0005886">
    <property type="term" value="C:plasma membrane"/>
    <property type="evidence" value="ECO:0007669"/>
    <property type="project" value="UniProtKB-SubCell"/>
</dbReference>
<dbReference type="HOGENOM" id="CLU_000604_1_22_5"/>
<dbReference type="KEGG" id="azc:AZC_1924"/>
<keyword evidence="6 10" id="KW-0067">ATP-binding</keyword>
<keyword evidence="11" id="KW-1185">Reference proteome</keyword>
<dbReference type="GO" id="GO:0015424">
    <property type="term" value="F:ABC-type amino acid transporter activity"/>
    <property type="evidence" value="ECO:0007669"/>
    <property type="project" value="InterPro"/>
</dbReference>
<dbReference type="FunFam" id="3.40.50.300:FF:000020">
    <property type="entry name" value="Amino acid ABC transporter ATP-binding component"/>
    <property type="match status" value="1"/>
</dbReference>
<dbReference type="GO" id="GO:0005524">
    <property type="term" value="F:ATP binding"/>
    <property type="evidence" value="ECO:0007669"/>
    <property type="project" value="UniProtKB-KW"/>
</dbReference>
<evidence type="ECO:0000256" key="1">
    <source>
        <dbReference type="ARBA" id="ARBA00004202"/>
    </source>
</evidence>
<reference evidence="10 11" key="3">
    <citation type="journal article" date="2008" name="BMC Genomics">
        <title>The genome of the versatile nitrogen fixer Azorhizobium caulinodans ORS571.</title>
        <authorList>
            <person name="Lee KB."/>
            <person name="Backer P.D."/>
            <person name="Aono T."/>
            <person name="Liu CT."/>
            <person name="Suzuki S."/>
            <person name="Suzuki T."/>
            <person name="Kaneko T."/>
            <person name="Yamada M."/>
            <person name="Tabata S."/>
            <person name="Kupfer D.M."/>
            <person name="Najar F.Z."/>
            <person name="Wiley G.B."/>
            <person name="Roe B."/>
            <person name="Binnewies T.T."/>
            <person name="Ussery D.W."/>
            <person name="D'Haeze W."/>
            <person name="Herder J.D."/>
            <person name="Gevers D."/>
            <person name="Vereecke D."/>
            <person name="Holsters M."/>
            <person name="Oyaizu H."/>
        </authorList>
    </citation>
    <scope>NUCLEOTIDE SEQUENCE [LARGE SCALE GENOMIC DNA]</scope>
    <source>
        <strain evidence="11">ATCC 43989 / DSM 5975 / JCM 20966 / LMG 6465 / NBRC 14845 / NCIMB 13405 / ORS 571</strain>
    </source>
</reference>
<reference evidence="10 11" key="5">
    <citation type="journal article" date="2010" name="Appl. Environ. Microbiol.">
        <title>phrR-like gene praR of Azorhizobium caulinodans ORS571 is essential for symbiosis with Sesbania rostrata and is involved in expression of reb genes.</title>
        <authorList>
            <person name="Akiba N."/>
            <person name="Aono T."/>
            <person name="Toyazaki H."/>
            <person name="Sato S."/>
            <person name="Oyaizu H."/>
        </authorList>
    </citation>
    <scope>NUCLEOTIDE SEQUENCE [LARGE SCALE GENOMIC DNA]</scope>
    <source>
        <strain evidence="11">ATCC 43989 / DSM 5975 / JCM 20966 / LMG 6465 / NBRC 14845 / NCIMB 13405 / ORS 571</strain>
    </source>
</reference>
<keyword evidence="3" id="KW-0813">Transport</keyword>
<dbReference type="InterPro" id="IPR027417">
    <property type="entry name" value="P-loop_NTPase"/>
</dbReference>
<dbReference type="PROSITE" id="PS50893">
    <property type="entry name" value="ABC_TRANSPORTER_2"/>
    <property type="match status" value="1"/>
</dbReference>
<dbReference type="PIRSF" id="PIRSF039085">
    <property type="entry name" value="ABC_ATPase_HisP"/>
    <property type="match status" value="1"/>
</dbReference>
<evidence type="ECO:0000313" key="10">
    <source>
        <dbReference type="EMBL" id="BAF87922.1"/>
    </source>
</evidence>
<evidence type="ECO:0000256" key="4">
    <source>
        <dbReference type="ARBA" id="ARBA00022475"/>
    </source>
</evidence>
<comment type="similarity">
    <text evidence="2">Belongs to the ABC transporter superfamily.</text>
</comment>
<keyword evidence="7" id="KW-0029">Amino-acid transport</keyword>
<evidence type="ECO:0000256" key="5">
    <source>
        <dbReference type="ARBA" id="ARBA00022741"/>
    </source>
</evidence>
<dbReference type="Proteomes" id="UP000000270">
    <property type="component" value="Chromosome"/>
</dbReference>
<dbReference type="SUPFAM" id="SSF52540">
    <property type="entry name" value="P-loop containing nucleoside triphosphate hydrolases"/>
    <property type="match status" value="1"/>
</dbReference>
<reference evidence="10 11" key="4">
    <citation type="journal article" date="2009" name="Appl. Environ. Microbiol.">
        <title>Comparative genome-wide transcriptional profiling of Azorhizobium caulinodans ORS571 grown under free-living and symbiotic conditions.</title>
        <authorList>
            <person name="Tsukada S."/>
            <person name="Aono T."/>
            <person name="Akiba N."/>
            <person name="Lee KB."/>
            <person name="Liu CT."/>
            <person name="Toyazaki H."/>
            <person name="Oyaizu H."/>
        </authorList>
    </citation>
    <scope>NUCLEOTIDE SEQUENCE [LARGE SCALE GENOMIC DNA]</scope>
    <source>
        <strain evidence="11">ATCC 43989 / DSM 5975 / JCM 20966 / LMG 6465 / NBRC 14845 / NCIMB 13405 / ORS 571</strain>
    </source>
</reference>
<keyword evidence="4" id="KW-1003">Cell membrane</keyword>
<feature type="domain" description="ABC transporter" evidence="9">
    <location>
        <begin position="11"/>
        <end position="245"/>
    </location>
</feature>
<evidence type="ECO:0000313" key="11">
    <source>
        <dbReference type="Proteomes" id="UP000000270"/>
    </source>
</evidence>
<dbReference type="InterPro" id="IPR030679">
    <property type="entry name" value="ABC_ATPase_HisP-typ"/>
</dbReference>
<evidence type="ECO:0000256" key="8">
    <source>
        <dbReference type="ARBA" id="ARBA00023136"/>
    </source>
</evidence>
<dbReference type="eggNOG" id="COG1126">
    <property type="taxonomic scope" value="Bacteria"/>
</dbReference>
<organism evidence="10 11">
    <name type="scientific">Azorhizobium caulinodans (strain ATCC 43989 / DSM 5975 / JCM 20966 / LMG 6465 / NBRC 14845 / NCIMB 13405 / ORS 571)</name>
    <dbReference type="NCBI Taxonomy" id="438753"/>
    <lineage>
        <taxon>Bacteria</taxon>
        <taxon>Pseudomonadati</taxon>
        <taxon>Pseudomonadota</taxon>
        <taxon>Alphaproteobacteria</taxon>
        <taxon>Hyphomicrobiales</taxon>
        <taxon>Xanthobacteraceae</taxon>
        <taxon>Azorhizobium</taxon>
    </lineage>
</organism>
<keyword evidence="8" id="KW-0472">Membrane</keyword>
<dbReference type="PANTHER" id="PTHR43166:SF9">
    <property type="entry name" value="GLUTAMATE_ASPARTATE IMPORT ATP-BINDING PROTEIN GLTL"/>
    <property type="match status" value="1"/>
</dbReference>
<reference evidence="10 11" key="6">
    <citation type="journal article" date="2011" name="Appl. Environ. Microbiol.">
        <title>Involvement of the azorhizobial chromosome partition gene (parA) in the onset of bacteroid differentiation during Sesbania rostrata stem nodule development.</title>
        <authorList>
            <person name="Liu CT."/>
            <person name="Lee KB."/>
            <person name="Wang YS."/>
            <person name="Peng MH."/>
            <person name="Lee KT."/>
            <person name="Suzuki S."/>
            <person name="Suzuki T."/>
            <person name="Oyaizu H."/>
        </authorList>
    </citation>
    <scope>NUCLEOTIDE SEQUENCE [LARGE SCALE GENOMIC DNA]</scope>
    <source>
        <strain evidence="11">ATCC 43989 / DSM 5975 / JCM 20966 / LMG 6465 / NBRC 14845 / NCIMB 13405 / ORS 571</strain>
    </source>
</reference>
<dbReference type="AlphaFoldDB" id="A8I2S0"/>
<comment type="subcellular location">
    <subcellularLocation>
        <location evidence="1">Cell membrane</location>
        <topology evidence="1">Peripheral membrane protein</topology>
    </subcellularLocation>
</comment>
<dbReference type="InterPro" id="IPR003593">
    <property type="entry name" value="AAA+_ATPase"/>
</dbReference>
<reference evidence="10 11" key="1">
    <citation type="journal article" date="2007" name="Appl. Environ. Microbiol.">
        <title>Rhizobial factors required for stem nodule maturation and maintenance in Sesbania rostrata-Azorhizobium caulinodans ORS571 symbiosis.</title>
        <authorList>
            <person name="Suzuki S."/>
            <person name="Aono T."/>
            <person name="Lee KB."/>
            <person name="Suzuki T."/>
            <person name="Liu CT."/>
            <person name="Miwa H."/>
            <person name="Wakao S."/>
            <person name="Iki T."/>
            <person name="Oyaizu H."/>
        </authorList>
    </citation>
    <scope>NUCLEOTIDE SEQUENCE [LARGE SCALE GENOMIC DNA]</scope>
    <source>
        <strain evidence="11">ATCC 43989 / DSM 5975 / JCM 20966 / LMG 6465 / NBRC 14845 / NCIMB 13405 / ORS 571</strain>
    </source>
</reference>
<keyword evidence="5" id="KW-0547">Nucleotide-binding</keyword>
<dbReference type="InterPro" id="IPR003439">
    <property type="entry name" value="ABC_transporter-like_ATP-bd"/>
</dbReference>
<gene>
    <name evidence="10" type="ordered locus">AZC_1924</name>
</gene>
<dbReference type="PROSITE" id="PS00211">
    <property type="entry name" value="ABC_TRANSPORTER_1"/>
    <property type="match status" value="1"/>
</dbReference>
<evidence type="ECO:0000256" key="7">
    <source>
        <dbReference type="ARBA" id="ARBA00022970"/>
    </source>
</evidence>
<dbReference type="STRING" id="438753.AZC_1924"/>
<accession>A8I2S0</accession>
<name>A8I2S0_AZOC5</name>
<dbReference type="Gene3D" id="3.40.50.300">
    <property type="entry name" value="P-loop containing nucleotide triphosphate hydrolases"/>
    <property type="match status" value="1"/>
</dbReference>
<dbReference type="InterPro" id="IPR050086">
    <property type="entry name" value="MetN_ABC_transporter-like"/>
</dbReference>
<sequence length="253" mass="27914">MISAPESSPMIEIRNVSKWYGPHQVLNACSTQVAKGEVVVVCGPSGSGKSTLIKTVNALEDFQQGEIIVNGISVGDRRTNLPRLRATTGMVFQHFELFPHLSVIDNLCLGQMQVLKRSRTDARARGLALLERVGLVAHASAFPGTLSGGQQQRVAIARALSMDPLAMLFDEPTSALDPEMVTEVLEVMTDLAREGMTMMVVTHEMGFARHVADRVIFMDAGRIIEDCPKSEFFDHVEARHERTRLFLSKILKQ</sequence>
<dbReference type="EMBL" id="AP009384">
    <property type="protein sequence ID" value="BAF87922.1"/>
    <property type="molecule type" value="Genomic_DNA"/>
</dbReference>
<dbReference type="GO" id="GO:0016887">
    <property type="term" value="F:ATP hydrolysis activity"/>
    <property type="evidence" value="ECO:0007669"/>
    <property type="project" value="InterPro"/>
</dbReference>
<dbReference type="PANTHER" id="PTHR43166">
    <property type="entry name" value="AMINO ACID IMPORT ATP-BINDING PROTEIN"/>
    <property type="match status" value="1"/>
</dbReference>
<evidence type="ECO:0000256" key="3">
    <source>
        <dbReference type="ARBA" id="ARBA00022448"/>
    </source>
</evidence>
<proteinExistence type="inferred from homology"/>
<dbReference type="Pfam" id="PF00005">
    <property type="entry name" value="ABC_tran"/>
    <property type="match status" value="1"/>
</dbReference>
<protein>
    <submittedName>
        <fullName evidence="10">Glutamate/aspartate transport ATP-binding protein</fullName>
    </submittedName>
</protein>
<dbReference type="SMART" id="SM00382">
    <property type="entry name" value="AAA"/>
    <property type="match status" value="1"/>
</dbReference>
<evidence type="ECO:0000256" key="2">
    <source>
        <dbReference type="ARBA" id="ARBA00005417"/>
    </source>
</evidence>
<dbReference type="InterPro" id="IPR017871">
    <property type="entry name" value="ABC_transporter-like_CS"/>
</dbReference>
<dbReference type="CDD" id="cd03262">
    <property type="entry name" value="ABC_HisP_GlnQ"/>
    <property type="match status" value="1"/>
</dbReference>